<proteinExistence type="predicted"/>
<feature type="transmembrane region" description="Helical" evidence="5">
    <location>
        <begin position="6"/>
        <end position="26"/>
    </location>
</feature>
<keyword evidence="3" id="KW-0804">Transcription</keyword>
<keyword evidence="5" id="KW-0472">Membrane</keyword>
<evidence type="ECO:0000313" key="8">
    <source>
        <dbReference type="Proteomes" id="UP000274920"/>
    </source>
</evidence>
<keyword evidence="1" id="KW-0805">Transcription regulation</keyword>
<dbReference type="PANTHER" id="PTHR44688">
    <property type="entry name" value="DNA-BINDING TRANSCRIPTIONAL ACTIVATOR DEVR_DOSR"/>
    <property type="match status" value="1"/>
</dbReference>
<dbReference type="SMART" id="SM00421">
    <property type="entry name" value="HTH_LUXR"/>
    <property type="match status" value="1"/>
</dbReference>
<dbReference type="SUPFAM" id="SSF46894">
    <property type="entry name" value="C-terminal effector domain of the bipartite response regulators"/>
    <property type="match status" value="1"/>
</dbReference>
<dbReference type="EMBL" id="RHJS01000002">
    <property type="protein sequence ID" value="RRK35298.1"/>
    <property type="molecule type" value="Genomic_DNA"/>
</dbReference>
<feature type="domain" description="HTH luxR-type" evidence="6">
    <location>
        <begin position="243"/>
        <end position="308"/>
    </location>
</feature>
<dbReference type="Proteomes" id="UP000274920">
    <property type="component" value="Unassembled WGS sequence"/>
</dbReference>
<comment type="caution">
    <text evidence="7">The sequence shown here is derived from an EMBL/GenBank/DDBJ whole genome shotgun (WGS) entry which is preliminary data.</text>
</comment>
<sequence length="308" mass="34775">MSVPTARTIIFVAVLLFLLLITASILKETVNYLLLSLLGLITLYMLFIPMMKDSAMKVFIYYTPCQIFSFLIGIYGMRRLKSHPEHYDETLRKRFHRAFFWTAVFSILIIVEDWIVIFNFDNYGVTGIRITNRSFTENLMSIYFVYTALRILGPYLRSFMVSSAGNAQTQAVLAQDMPSGQDADTGPGADSSEYVPDGASNGPAPAEPSAQIQEPPLDAGFRSPGASPEDAFSERADYSKFYLFSRDYQLTPREQHILQLLLDNKTNVEIADDLCISIGTAKAHVHNIFAKVEVKKRQQLLDVYEKFG</sequence>
<evidence type="ECO:0000256" key="2">
    <source>
        <dbReference type="ARBA" id="ARBA00023125"/>
    </source>
</evidence>
<name>A0A3R8L2S4_9FIRM</name>
<reference evidence="7" key="1">
    <citation type="submission" date="2018-10" db="EMBL/GenBank/DDBJ databases">
        <title>Schaedlerella arabinophila gen. nov. sp. nov., isolated from the mouse intestinal tract and comparative analysis with the genome of the closely related altered Schaedler flora strain ASF502.</title>
        <authorList>
            <person name="Miyake S."/>
            <person name="Soh M."/>
            <person name="Seedorf H."/>
        </authorList>
    </citation>
    <scope>NUCLEOTIDE SEQUENCE [LARGE SCALE GENOMIC DNA]</scope>
    <source>
        <strain evidence="7">DSM 106076</strain>
    </source>
</reference>
<dbReference type="PROSITE" id="PS50043">
    <property type="entry name" value="HTH_LUXR_2"/>
    <property type="match status" value="1"/>
</dbReference>
<dbReference type="GO" id="GO:0003677">
    <property type="term" value="F:DNA binding"/>
    <property type="evidence" value="ECO:0007669"/>
    <property type="project" value="UniProtKB-KW"/>
</dbReference>
<evidence type="ECO:0000256" key="1">
    <source>
        <dbReference type="ARBA" id="ARBA00023015"/>
    </source>
</evidence>
<gene>
    <name evidence="7" type="ORF">EBB54_11055</name>
</gene>
<protein>
    <submittedName>
        <fullName evidence="7">LuxR family transcriptional regulator</fullName>
    </submittedName>
</protein>
<evidence type="ECO:0000256" key="4">
    <source>
        <dbReference type="SAM" id="MobiDB-lite"/>
    </source>
</evidence>
<accession>A0A3R8L2S4</accession>
<dbReference type="InterPro" id="IPR016032">
    <property type="entry name" value="Sig_transdc_resp-reg_C-effctor"/>
</dbReference>
<feature type="transmembrane region" description="Helical" evidence="5">
    <location>
        <begin position="58"/>
        <end position="77"/>
    </location>
</feature>
<evidence type="ECO:0000259" key="6">
    <source>
        <dbReference type="PROSITE" id="PS50043"/>
    </source>
</evidence>
<organism evidence="7 8">
    <name type="scientific">Schaedlerella arabinosiphila</name>
    <dbReference type="NCBI Taxonomy" id="2044587"/>
    <lineage>
        <taxon>Bacteria</taxon>
        <taxon>Bacillati</taxon>
        <taxon>Bacillota</taxon>
        <taxon>Clostridia</taxon>
        <taxon>Lachnospirales</taxon>
        <taxon>Lachnospiraceae</taxon>
        <taxon>Schaedlerella</taxon>
    </lineage>
</organism>
<evidence type="ECO:0000256" key="5">
    <source>
        <dbReference type="SAM" id="Phobius"/>
    </source>
</evidence>
<evidence type="ECO:0000313" key="7">
    <source>
        <dbReference type="EMBL" id="RRK35298.1"/>
    </source>
</evidence>
<dbReference type="PRINTS" id="PR00038">
    <property type="entry name" value="HTHLUXR"/>
</dbReference>
<dbReference type="CDD" id="cd06170">
    <property type="entry name" value="LuxR_C_like"/>
    <property type="match status" value="1"/>
</dbReference>
<dbReference type="InterPro" id="IPR036388">
    <property type="entry name" value="WH-like_DNA-bd_sf"/>
</dbReference>
<feature type="transmembrane region" description="Helical" evidence="5">
    <location>
        <begin position="33"/>
        <end position="52"/>
    </location>
</feature>
<keyword evidence="5" id="KW-1133">Transmembrane helix</keyword>
<dbReference type="Gene3D" id="1.10.10.10">
    <property type="entry name" value="Winged helix-like DNA-binding domain superfamily/Winged helix DNA-binding domain"/>
    <property type="match status" value="1"/>
</dbReference>
<keyword evidence="8" id="KW-1185">Reference proteome</keyword>
<dbReference type="InterPro" id="IPR000792">
    <property type="entry name" value="Tscrpt_reg_LuxR_C"/>
</dbReference>
<dbReference type="AlphaFoldDB" id="A0A3R8L2S4"/>
<dbReference type="Pfam" id="PF00196">
    <property type="entry name" value="GerE"/>
    <property type="match status" value="1"/>
</dbReference>
<feature type="region of interest" description="Disordered" evidence="4">
    <location>
        <begin position="177"/>
        <end position="231"/>
    </location>
</feature>
<keyword evidence="5" id="KW-0812">Transmembrane</keyword>
<dbReference type="PANTHER" id="PTHR44688:SF16">
    <property type="entry name" value="DNA-BINDING TRANSCRIPTIONAL ACTIVATOR DEVR_DOSR"/>
    <property type="match status" value="1"/>
</dbReference>
<keyword evidence="2" id="KW-0238">DNA-binding</keyword>
<dbReference type="GO" id="GO:0006355">
    <property type="term" value="P:regulation of DNA-templated transcription"/>
    <property type="evidence" value="ECO:0007669"/>
    <property type="project" value="InterPro"/>
</dbReference>
<feature type="transmembrane region" description="Helical" evidence="5">
    <location>
        <begin position="98"/>
        <end position="120"/>
    </location>
</feature>
<evidence type="ECO:0000256" key="3">
    <source>
        <dbReference type="ARBA" id="ARBA00023163"/>
    </source>
</evidence>